<feature type="transmembrane region" description="Helical" evidence="6">
    <location>
        <begin position="370"/>
        <end position="386"/>
    </location>
</feature>
<keyword evidence="5 6" id="KW-0472">Membrane</keyword>
<comment type="caution">
    <text evidence="6">Lacks conserved residue(s) required for the propagation of feature annotation.</text>
</comment>
<evidence type="ECO:0000256" key="4">
    <source>
        <dbReference type="ARBA" id="ARBA00022989"/>
    </source>
</evidence>
<evidence type="ECO:0000256" key="3">
    <source>
        <dbReference type="ARBA" id="ARBA00022692"/>
    </source>
</evidence>
<dbReference type="PANTHER" id="PTHR30341">
    <property type="entry name" value="SODIUM ION/PROTON ANTIPORTER NHAA-RELATED"/>
    <property type="match status" value="1"/>
</dbReference>
<reference evidence="7" key="1">
    <citation type="submission" date="2022-08" db="EMBL/GenBank/DDBJ databases">
        <title>Nisaea acidiphila sp. nov., isolated from a marine algal debris and emended description of the genus Nisaea Urios et al. 2008.</title>
        <authorList>
            <person name="Kwon K."/>
        </authorList>
    </citation>
    <scope>NUCLEOTIDE SEQUENCE</scope>
    <source>
        <strain evidence="7">MEBiC11861</strain>
    </source>
</reference>
<organism evidence="7 8">
    <name type="scientific">Nisaea acidiphila</name>
    <dbReference type="NCBI Taxonomy" id="1862145"/>
    <lineage>
        <taxon>Bacteria</taxon>
        <taxon>Pseudomonadati</taxon>
        <taxon>Pseudomonadota</taxon>
        <taxon>Alphaproteobacteria</taxon>
        <taxon>Rhodospirillales</taxon>
        <taxon>Thalassobaculaceae</taxon>
        <taxon>Nisaea</taxon>
    </lineage>
</organism>
<feature type="transmembrane region" description="Helical" evidence="6">
    <location>
        <begin position="60"/>
        <end position="78"/>
    </location>
</feature>
<comment type="function">
    <text evidence="6">Na(+)/H(+) antiporter that extrudes sodium in exchange for external protons.</text>
</comment>
<feature type="transmembrane region" description="Helical" evidence="6">
    <location>
        <begin position="300"/>
        <end position="324"/>
    </location>
</feature>
<evidence type="ECO:0000256" key="2">
    <source>
        <dbReference type="ARBA" id="ARBA00022475"/>
    </source>
</evidence>
<dbReference type="GO" id="GO:0005886">
    <property type="term" value="C:plasma membrane"/>
    <property type="evidence" value="ECO:0007669"/>
    <property type="project" value="UniProtKB-SubCell"/>
</dbReference>
<gene>
    <name evidence="6 7" type="primary">nhaA</name>
    <name evidence="7" type="ORF">NUH88_15540</name>
</gene>
<comment type="catalytic activity">
    <reaction evidence="6">
        <text>Na(+)(in) + 2 H(+)(out) = Na(+)(out) + 2 H(+)(in)</text>
        <dbReference type="Rhea" id="RHEA:29251"/>
        <dbReference type="ChEBI" id="CHEBI:15378"/>
        <dbReference type="ChEBI" id="CHEBI:29101"/>
    </reaction>
</comment>
<evidence type="ECO:0000256" key="1">
    <source>
        <dbReference type="ARBA" id="ARBA00004429"/>
    </source>
</evidence>
<keyword evidence="8" id="KW-1185">Reference proteome</keyword>
<dbReference type="Proteomes" id="UP001060336">
    <property type="component" value="Chromosome"/>
</dbReference>
<feature type="transmembrane region" description="Helical" evidence="6">
    <location>
        <begin position="132"/>
        <end position="150"/>
    </location>
</feature>
<evidence type="ECO:0000256" key="6">
    <source>
        <dbReference type="HAMAP-Rule" id="MF_01844"/>
    </source>
</evidence>
<evidence type="ECO:0000256" key="5">
    <source>
        <dbReference type="ARBA" id="ARBA00023136"/>
    </source>
</evidence>
<dbReference type="Gene3D" id="1.20.1530.10">
    <property type="entry name" value="Na+/H+ antiporter like domain"/>
    <property type="match status" value="1"/>
</dbReference>
<keyword evidence="6" id="KW-0406">Ion transport</keyword>
<dbReference type="NCBIfam" id="TIGR00773">
    <property type="entry name" value="NhaA"/>
    <property type="match status" value="1"/>
</dbReference>
<comment type="similarity">
    <text evidence="6">Belongs to the NhaA Na(+)/H(+) (TC 2.A.33) antiporter family.</text>
</comment>
<keyword evidence="6" id="KW-0739">Sodium transport</keyword>
<dbReference type="InterPro" id="IPR004670">
    <property type="entry name" value="NhaA"/>
</dbReference>
<proteinExistence type="inferred from homology"/>
<keyword evidence="6" id="KW-0050">Antiport</keyword>
<name>A0A9J7ATV4_9PROT</name>
<comment type="subcellular location">
    <subcellularLocation>
        <location evidence="1">Cell inner membrane</location>
        <topology evidence="1">Multi-pass membrane protein</topology>
    </subcellularLocation>
    <subcellularLocation>
        <location evidence="6">Cell membrane</location>
        <topology evidence="6">Multi-pass membrane protein</topology>
    </subcellularLocation>
</comment>
<evidence type="ECO:0000313" key="7">
    <source>
        <dbReference type="EMBL" id="UUX48813.1"/>
    </source>
</evidence>
<evidence type="ECO:0000313" key="8">
    <source>
        <dbReference type="Proteomes" id="UP001060336"/>
    </source>
</evidence>
<dbReference type="EMBL" id="CP102480">
    <property type="protein sequence ID" value="UUX48813.1"/>
    <property type="molecule type" value="Genomic_DNA"/>
</dbReference>
<keyword evidence="4 6" id="KW-1133">Transmembrane helix</keyword>
<dbReference type="InterPro" id="IPR023171">
    <property type="entry name" value="Na/H_antiporter_dom_sf"/>
</dbReference>
<accession>A0A9J7ATV4</accession>
<feature type="transmembrane region" description="Helical" evidence="6">
    <location>
        <begin position="99"/>
        <end position="120"/>
    </location>
</feature>
<keyword evidence="3 6" id="KW-0812">Transmembrane</keyword>
<dbReference type="HAMAP" id="MF_01844">
    <property type="entry name" value="NhaA"/>
    <property type="match status" value="1"/>
</dbReference>
<keyword evidence="2 6" id="KW-1003">Cell membrane</keyword>
<keyword evidence="6" id="KW-0915">Sodium</keyword>
<dbReference type="KEGG" id="naci:NUH88_15540"/>
<dbReference type="RefSeq" id="WP_257767315.1">
    <property type="nucleotide sequence ID" value="NZ_CP102480.1"/>
</dbReference>
<keyword evidence="6" id="KW-0813">Transport</keyword>
<dbReference type="PANTHER" id="PTHR30341:SF0">
    <property type="entry name" value="NA(+)_H(+) ANTIPORTER NHAA"/>
    <property type="match status" value="1"/>
</dbReference>
<dbReference type="Pfam" id="PF06965">
    <property type="entry name" value="Na_H_antiport_1"/>
    <property type="match status" value="1"/>
</dbReference>
<feature type="transmembrane region" description="Helical" evidence="6">
    <location>
        <begin position="267"/>
        <end position="288"/>
    </location>
</feature>
<dbReference type="AlphaFoldDB" id="A0A9J7ATV4"/>
<dbReference type="GO" id="GO:0015385">
    <property type="term" value="F:sodium:proton antiporter activity"/>
    <property type="evidence" value="ECO:0007669"/>
    <property type="project" value="UniProtKB-UniRule"/>
</dbReference>
<protein>
    <recommendedName>
        <fullName evidence="6">Na(+)/H(+) antiporter NhaA</fullName>
    </recommendedName>
    <alternativeName>
        <fullName evidence="6">Sodium/proton antiporter NhaA</fullName>
    </alternativeName>
</protein>
<sequence>MSVFPVKLLVRAKMDSGLPLGIAALLGLLAANSPFADSYRAFLTLPVVITVGSAEIGHDLRFWINDGLMTVFFFLIGLEVKRAYAHGTLAHREQAALPVLAALGGVIVPAAIFLAVNTAALNGEAPLVLRGWAVPTATDIAFALAILGLFRSRTASALKLFLMTLAIADDLIAVLIVAFFYTGTMELGPFAAILVGIGVLGLLHRFRISAAVPYILTGAVLWGALLAAGVHPTVAGVMTALAIPSDPHRHRRRALLTRMYEAVHDNVTFFVLPLFAFANAGLPLAAFADGALWNSVSLGVFLGLVIGKPLGVFSAALLALRSGLAVLPEHVTRHQLFACSLLAGIGFTMSLFIGGLAFGTGPLETASRGAVFAGSLVSALLGYLMLRRVLPKPVIVGRQTPSAE</sequence>
<feature type="transmembrane region" description="Helical" evidence="6">
    <location>
        <begin position="336"/>
        <end position="358"/>
    </location>
</feature>
<dbReference type="GO" id="GO:0006885">
    <property type="term" value="P:regulation of pH"/>
    <property type="evidence" value="ECO:0007669"/>
    <property type="project" value="UniProtKB-UniRule"/>
</dbReference>